<dbReference type="OMA" id="ACTKPER"/>
<dbReference type="PaxDb" id="3847-GLYMA07G21210.1"/>
<protein>
    <recommendedName>
        <fullName evidence="10">Cell wall hydroxyproline-rich glycoprotein</fullName>
    </recommendedName>
</protein>
<proteinExistence type="predicted"/>
<sequence length="376" mass="41470">MLLQFPTVATSYFPLLYLSFSTFSRAHFDHGFIHIEPIIFPNVDAYAPTLEFDTIAPTPKIEDDSQLAPPPEVGAIPPTFEVQNDAPLVNERLKKAYVALQAWKEAIYSDPLNTTGNWVGEDVCSYNGVFCAPAIDDPTLNVVAGVDLNNADIAGHLPEELGNLSDIALFHINSNRFCGIVPETLENLTLLHEFDISNNHFVGGFPSVVLKWPNLKYLDIRYNDFEGPLPPELFEKDLDAIFLNNNRFTSIIPDTLGKSKVSVVTFANNKFTGCIPKSIVNMKNMNEIVFMGNDLGGCLPQEIGLLESITVLDASHNGFVGTLPNLSGLKNVEVIDIEHNKLSGYVSNIVCQLPLLKNFTFSNNYFNGEAQTCVPS</sequence>
<dbReference type="Pfam" id="PF00560">
    <property type="entry name" value="LRR_1"/>
    <property type="match status" value="1"/>
</dbReference>
<evidence type="ECO:0000313" key="14">
    <source>
        <dbReference type="Proteomes" id="UP000008827"/>
    </source>
</evidence>
<evidence type="ECO:0000313" key="13">
    <source>
        <dbReference type="EnsemblPlants" id="KRH49574"/>
    </source>
</evidence>
<dbReference type="GO" id="GO:0071555">
    <property type="term" value="P:cell wall organization"/>
    <property type="evidence" value="ECO:0007669"/>
    <property type="project" value="UniProtKB-KW"/>
</dbReference>
<dbReference type="EnsemblPlants" id="KRH49574">
    <property type="protein sequence ID" value="KRH49574"/>
    <property type="gene ID" value="GLYMA_07G164300"/>
</dbReference>
<reference evidence="12 13" key="1">
    <citation type="journal article" date="2010" name="Nature">
        <title>Genome sequence of the palaeopolyploid soybean.</title>
        <authorList>
            <person name="Schmutz J."/>
            <person name="Cannon S.B."/>
            <person name="Schlueter J."/>
            <person name="Ma J."/>
            <person name="Mitros T."/>
            <person name="Nelson W."/>
            <person name="Hyten D.L."/>
            <person name="Song Q."/>
            <person name="Thelen J.J."/>
            <person name="Cheng J."/>
            <person name="Xu D."/>
            <person name="Hellsten U."/>
            <person name="May G.D."/>
            <person name="Yu Y."/>
            <person name="Sakurai T."/>
            <person name="Umezawa T."/>
            <person name="Bhattacharyya M.K."/>
            <person name="Sandhu D."/>
            <person name="Valliyodan B."/>
            <person name="Lindquist E."/>
            <person name="Peto M."/>
            <person name="Grant D."/>
            <person name="Shu S."/>
            <person name="Goodstein D."/>
            <person name="Barry K."/>
            <person name="Futrell-Griggs M."/>
            <person name="Abernathy B."/>
            <person name="Du J."/>
            <person name="Tian Z."/>
            <person name="Zhu L."/>
            <person name="Gill N."/>
            <person name="Joshi T."/>
            <person name="Libault M."/>
            <person name="Sethuraman A."/>
            <person name="Zhang X.-C."/>
            <person name="Shinozaki K."/>
            <person name="Nguyen H.T."/>
            <person name="Wing R.A."/>
            <person name="Cregan P."/>
            <person name="Specht J."/>
            <person name="Grimwood J."/>
            <person name="Rokhsar D."/>
            <person name="Stacey G."/>
            <person name="Shoemaker R.C."/>
            <person name="Jackson S.A."/>
        </authorList>
    </citation>
    <scope>NUCLEOTIDE SEQUENCE</scope>
    <source>
        <strain evidence="13">cv. Williams 82</strain>
        <tissue evidence="12">Callus</tissue>
    </source>
</reference>
<dbReference type="InterPro" id="IPR051582">
    <property type="entry name" value="LRR_extensin-like_regulator"/>
</dbReference>
<evidence type="ECO:0000256" key="2">
    <source>
        <dbReference type="ARBA" id="ARBA00022512"/>
    </source>
</evidence>
<keyword evidence="2" id="KW-0134">Cell wall</keyword>
<dbReference type="AlphaFoldDB" id="A0A0R0J4Z4"/>
<keyword evidence="5" id="KW-0732">Signal</keyword>
<dbReference type="InterPro" id="IPR001611">
    <property type="entry name" value="Leu-rich_rpt"/>
</dbReference>
<gene>
    <name evidence="12" type="ORF">GLYMA_07G164300</name>
</gene>
<dbReference type="Gramene" id="KRH49574">
    <property type="protein sequence ID" value="KRH49574"/>
    <property type="gene ID" value="GLYMA_07G164300"/>
</dbReference>
<evidence type="ECO:0000256" key="7">
    <source>
        <dbReference type="ARBA" id="ARBA00023180"/>
    </source>
</evidence>
<evidence type="ECO:0000256" key="4">
    <source>
        <dbReference type="ARBA" id="ARBA00022614"/>
    </source>
</evidence>
<dbReference type="SUPFAM" id="SSF52058">
    <property type="entry name" value="L domain-like"/>
    <property type="match status" value="1"/>
</dbReference>
<evidence type="ECO:0000313" key="12">
    <source>
        <dbReference type="EMBL" id="KRH49574.1"/>
    </source>
</evidence>
<keyword evidence="9" id="KW-0961">Cell wall biogenesis/degradation</keyword>
<dbReference type="Gene3D" id="3.80.10.10">
    <property type="entry name" value="Ribonuclease Inhibitor"/>
    <property type="match status" value="1"/>
</dbReference>
<evidence type="ECO:0000256" key="10">
    <source>
        <dbReference type="ARBA" id="ARBA00041871"/>
    </source>
</evidence>
<dbReference type="STRING" id="3847.A0A0R0J4Z4"/>
<keyword evidence="6" id="KW-0677">Repeat</keyword>
<organism evidence="12">
    <name type="scientific">Glycine max</name>
    <name type="common">Soybean</name>
    <name type="synonym">Glycine hispida</name>
    <dbReference type="NCBI Taxonomy" id="3847"/>
    <lineage>
        <taxon>Eukaryota</taxon>
        <taxon>Viridiplantae</taxon>
        <taxon>Streptophyta</taxon>
        <taxon>Embryophyta</taxon>
        <taxon>Tracheophyta</taxon>
        <taxon>Spermatophyta</taxon>
        <taxon>Magnoliopsida</taxon>
        <taxon>eudicotyledons</taxon>
        <taxon>Gunneridae</taxon>
        <taxon>Pentapetalae</taxon>
        <taxon>rosids</taxon>
        <taxon>fabids</taxon>
        <taxon>Fabales</taxon>
        <taxon>Fabaceae</taxon>
        <taxon>Papilionoideae</taxon>
        <taxon>50 kb inversion clade</taxon>
        <taxon>NPAAA clade</taxon>
        <taxon>indigoferoid/millettioid clade</taxon>
        <taxon>Phaseoleae</taxon>
        <taxon>Glycine</taxon>
        <taxon>Glycine subgen. Soja</taxon>
    </lineage>
</organism>
<dbReference type="InParanoid" id="A0A0R0J4Z4"/>
<evidence type="ECO:0000256" key="9">
    <source>
        <dbReference type="ARBA" id="ARBA00023316"/>
    </source>
</evidence>
<comment type="subcellular location">
    <subcellularLocation>
        <location evidence="1">Secreted</location>
        <location evidence="1">Cell wall</location>
    </subcellularLocation>
</comment>
<dbReference type="InterPro" id="IPR032675">
    <property type="entry name" value="LRR_dom_sf"/>
</dbReference>
<evidence type="ECO:0000256" key="5">
    <source>
        <dbReference type="ARBA" id="ARBA00022729"/>
    </source>
</evidence>
<evidence type="ECO:0000256" key="6">
    <source>
        <dbReference type="ARBA" id="ARBA00022737"/>
    </source>
</evidence>
<reference evidence="13" key="2">
    <citation type="submission" date="2018-02" db="UniProtKB">
        <authorList>
            <consortium name="EnsemblPlants"/>
        </authorList>
    </citation>
    <scope>IDENTIFICATION</scope>
    <source>
        <strain evidence="13">Williams 82</strain>
    </source>
</reference>
<evidence type="ECO:0000256" key="8">
    <source>
        <dbReference type="ARBA" id="ARBA00023278"/>
    </source>
</evidence>
<evidence type="ECO:0000256" key="3">
    <source>
        <dbReference type="ARBA" id="ARBA00022525"/>
    </source>
</evidence>
<dbReference type="FunFam" id="3.80.10.10:FF:000224">
    <property type="entry name" value="Leucine-rich repeat extensin-like protein 1"/>
    <property type="match status" value="1"/>
</dbReference>
<reference evidence="12" key="3">
    <citation type="submission" date="2018-07" db="EMBL/GenBank/DDBJ databases">
        <title>WGS assembly of Glycine max.</title>
        <authorList>
            <person name="Schmutz J."/>
            <person name="Cannon S."/>
            <person name="Schlueter J."/>
            <person name="Ma J."/>
            <person name="Mitros T."/>
            <person name="Nelson W."/>
            <person name="Hyten D."/>
            <person name="Song Q."/>
            <person name="Thelen J."/>
            <person name="Cheng J."/>
            <person name="Xu D."/>
            <person name="Hellsten U."/>
            <person name="May G."/>
            <person name="Yu Y."/>
            <person name="Sakurai T."/>
            <person name="Umezawa T."/>
            <person name="Bhattacharyya M."/>
            <person name="Sandhu D."/>
            <person name="Valliyodan B."/>
            <person name="Lindquist E."/>
            <person name="Peto M."/>
            <person name="Grant D."/>
            <person name="Shu S."/>
            <person name="Goodstein D."/>
            <person name="Barry K."/>
            <person name="Futrell-Griggs M."/>
            <person name="Abernathy B."/>
            <person name="Du J."/>
            <person name="Tian Z."/>
            <person name="Zhu L."/>
            <person name="Gill N."/>
            <person name="Joshi T."/>
            <person name="Libault M."/>
            <person name="Sethuraman A."/>
            <person name="Zhang X."/>
            <person name="Shinozaki K."/>
            <person name="Nguyen H."/>
            <person name="Wing R."/>
            <person name="Cregan P."/>
            <person name="Specht J."/>
            <person name="Grimwood J."/>
            <person name="Rokhsar D."/>
            <person name="Stacey G."/>
            <person name="Shoemaker R."/>
            <person name="Jackson S."/>
        </authorList>
    </citation>
    <scope>NUCLEOTIDE SEQUENCE</scope>
    <source>
        <tissue evidence="12">Callus</tissue>
    </source>
</reference>
<dbReference type="InterPro" id="IPR013210">
    <property type="entry name" value="LRR_N_plant-typ"/>
</dbReference>
<keyword evidence="7" id="KW-0325">Glycoprotein</keyword>
<dbReference type="Pfam" id="PF08263">
    <property type="entry name" value="LRRNT_2"/>
    <property type="match status" value="1"/>
</dbReference>
<keyword evidence="14" id="KW-1185">Reference proteome</keyword>
<evidence type="ECO:0000259" key="11">
    <source>
        <dbReference type="Pfam" id="PF08263"/>
    </source>
</evidence>
<dbReference type="Proteomes" id="UP000008827">
    <property type="component" value="Chromosome 7"/>
</dbReference>
<keyword evidence="4" id="KW-0433">Leucine-rich repeat</keyword>
<name>A0A0R0J4Z4_SOYBN</name>
<dbReference type="PANTHER" id="PTHR32093">
    <property type="entry name" value="LEUCINE-RICH REPEAT EXTENSIN-LIKE PROTEIN 3-RELATED"/>
    <property type="match status" value="1"/>
</dbReference>
<keyword evidence="3" id="KW-0964">Secreted</keyword>
<keyword evidence="8" id="KW-0379">Hydroxylation</keyword>
<dbReference type="PANTHER" id="PTHR32093:SF124">
    <property type="entry name" value="POLLEN-SPECIFIC LEUCINE-RICH REPEAT EXTENSIN-LIKE PROTEIN 1"/>
    <property type="match status" value="1"/>
</dbReference>
<dbReference type="SMR" id="A0A0R0J4Z4"/>
<accession>A0A0R0J4Z4</accession>
<evidence type="ECO:0000256" key="1">
    <source>
        <dbReference type="ARBA" id="ARBA00004191"/>
    </source>
</evidence>
<dbReference type="EMBL" id="CM000840">
    <property type="protein sequence ID" value="KRH49574.1"/>
    <property type="molecule type" value="Genomic_DNA"/>
</dbReference>
<feature type="domain" description="Leucine-rich repeat-containing N-terminal plant-type" evidence="11">
    <location>
        <begin position="99"/>
        <end position="131"/>
    </location>
</feature>